<protein>
    <submittedName>
        <fullName evidence="2">Cupin domain-containing protein</fullName>
    </submittedName>
</protein>
<evidence type="ECO:0000313" key="3">
    <source>
        <dbReference type="Proteomes" id="UP000593994"/>
    </source>
</evidence>
<dbReference type="CDD" id="cd06981">
    <property type="entry name" value="cupin_reut_a1446"/>
    <property type="match status" value="1"/>
</dbReference>
<dbReference type="EMBL" id="CP054492">
    <property type="protein sequence ID" value="QOY52325.1"/>
    <property type="molecule type" value="Genomic_DNA"/>
</dbReference>
<reference evidence="2 3" key="1">
    <citation type="submission" date="2020-05" db="EMBL/GenBank/DDBJ databases">
        <title>Sulfurimonas marisnigri, sp. nov., and Sulfurimonas baltica, sp. nov., manganese oxide reducing chemolithoautotrophs of the class Epsilonproteobacteria isolated from the pelagic redoxclines of the Black and Baltic Seas and emended description of the genus Sulfurimonas.</title>
        <authorList>
            <person name="Henkel J.V."/>
            <person name="Laudan C."/>
            <person name="Werner J."/>
            <person name="Neu T."/>
            <person name="Plewe S."/>
            <person name="Sproer C."/>
            <person name="Bunk B."/>
            <person name="Schulz-Vogt H.N."/>
        </authorList>
    </citation>
    <scope>NUCLEOTIDE SEQUENCE [LARGE SCALE GENOMIC DNA]</scope>
    <source>
        <strain evidence="2 3">GD2</strain>
    </source>
</reference>
<gene>
    <name evidence="2" type="ORF">HUE88_01125</name>
</gene>
<dbReference type="RefSeq" id="WP_194370259.1">
    <property type="nucleotide sequence ID" value="NZ_CP054492.1"/>
</dbReference>
<dbReference type="InterPro" id="IPR014710">
    <property type="entry name" value="RmlC-like_jellyroll"/>
</dbReference>
<dbReference type="Pfam" id="PF07883">
    <property type="entry name" value="Cupin_2"/>
    <property type="match status" value="1"/>
</dbReference>
<dbReference type="KEGG" id="sbal:HUE88_01125"/>
<feature type="domain" description="Cupin type-2" evidence="1">
    <location>
        <begin position="42"/>
        <end position="103"/>
    </location>
</feature>
<dbReference type="AlphaFoldDB" id="A0A7S7LVU7"/>
<dbReference type="Proteomes" id="UP000593994">
    <property type="component" value="Chromosome"/>
</dbReference>
<dbReference type="InterPro" id="IPR013096">
    <property type="entry name" value="Cupin_2"/>
</dbReference>
<dbReference type="SUPFAM" id="SSF51182">
    <property type="entry name" value="RmlC-like cupins"/>
    <property type="match status" value="1"/>
</dbReference>
<sequence>MNISNIFEEIPKELKEELFQELISKDSIKIERIVSYGHKSAESEWYDQKGDEWVILLKGEAIISFLNEEDVRLKAGDYLNIVAHKKHRVSWTKPDQESVWLAVHY</sequence>
<proteinExistence type="predicted"/>
<accession>A0A7S7LVU7</accession>
<evidence type="ECO:0000313" key="2">
    <source>
        <dbReference type="EMBL" id="QOY52325.1"/>
    </source>
</evidence>
<keyword evidence="3" id="KW-1185">Reference proteome</keyword>
<name>A0A7S7LVU7_9BACT</name>
<evidence type="ECO:0000259" key="1">
    <source>
        <dbReference type="Pfam" id="PF07883"/>
    </source>
</evidence>
<dbReference type="InterPro" id="IPR011051">
    <property type="entry name" value="RmlC_Cupin_sf"/>
</dbReference>
<dbReference type="Gene3D" id="2.60.120.10">
    <property type="entry name" value="Jelly Rolls"/>
    <property type="match status" value="1"/>
</dbReference>
<organism evidence="2 3">
    <name type="scientific">Candidatus Sulfurimonas baltica</name>
    <dbReference type="NCBI Taxonomy" id="2740404"/>
    <lineage>
        <taxon>Bacteria</taxon>
        <taxon>Pseudomonadati</taxon>
        <taxon>Campylobacterota</taxon>
        <taxon>Epsilonproteobacteria</taxon>
        <taxon>Campylobacterales</taxon>
        <taxon>Sulfurimonadaceae</taxon>
        <taxon>Sulfurimonas</taxon>
    </lineage>
</organism>